<reference evidence="3 4" key="1">
    <citation type="submission" date="2018-04" db="EMBL/GenBank/DDBJ databases">
        <authorList>
            <person name="Zhang X."/>
            <person name="Yuan J."/>
            <person name="Li F."/>
            <person name="Xiang J."/>
        </authorList>
    </citation>
    <scope>NUCLEOTIDE SEQUENCE [LARGE SCALE GENOMIC DNA]</scope>
    <source>
        <tissue evidence="3">Muscle</tissue>
    </source>
</reference>
<dbReference type="EMBL" id="QCYY01002563">
    <property type="protein sequence ID" value="ROT69457.1"/>
    <property type="molecule type" value="Genomic_DNA"/>
</dbReference>
<feature type="region of interest" description="Disordered" evidence="1">
    <location>
        <begin position="75"/>
        <end position="94"/>
    </location>
</feature>
<comment type="caution">
    <text evidence="3">The sequence shown here is derived from an EMBL/GenBank/DDBJ whole genome shotgun (WGS) entry which is preliminary data.</text>
</comment>
<accession>A0A423SZ14</accession>
<evidence type="ECO:0000313" key="3">
    <source>
        <dbReference type="EMBL" id="ROT69457.1"/>
    </source>
</evidence>
<dbReference type="STRING" id="6689.A0A423SZ14"/>
<organism evidence="3 4">
    <name type="scientific">Penaeus vannamei</name>
    <name type="common">Whiteleg shrimp</name>
    <name type="synonym">Litopenaeus vannamei</name>
    <dbReference type="NCBI Taxonomy" id="6689"/>
    <lineage>
        <taxon>Eukaryota</taxon>
        <taxon>Metazoa</taxon>
        <taxon>Ecdysozoa</taxon>
        <taxon>Arthropoda</taxon>
        <taxon>Crustacea</taxon>
        <taxon>Multicrustacea</taxon>
        <taxon>Malacostraca</taxon>
        <taxon>Eumalacostraca</taxon>
        <taxon>Eucarida</taxon>
        <taxon>Decapoda</taxon>
        <taxon>Dendrobranchiata</taxon>
        <taxon>Penaeoidea</taxon>
        <taxon>Penaeidae</taxon>
        <taxon>Penaeus</taxon>
    </lineage>
</organism>
<dbReference type="Proteomes" id="UP000283509">
    <property type="component" value="Unassembled WGS sequence"/>
</dbReference>
<dbReference type="InterPro" id="IPR048325">
    <property type="entry name" value="ZSWIM3_N"/>
</dbReference>
<evidence type="ECO:0000313" key="4">
    <source>
        <dbReference type="Proteomes" id="UP000283509"/>
    </source>
</evidence>
<evidence type="ECO:0000259" key="2">
    <source>
        <dbReference type="Pfam" id="PF21599"/>
    </source>
</evidence>
<sequence>MRMNVAKGGSKRVELSISEKGGECPHGEGNGAVSSKTQEDDETSSSVSHDPSAKDEALLPRVVYGKGRVEVLEEPWVVEGDGGAPEEEVETEAPSAEGLDSCVVDLTEDFNGIFSVNSFGSFQEFEKLFNKFKEETGSVFRVKSSCSVAYENSRRKKHFIPARFKFVSIKYCCVHYGQPKVTGQGIRTKQRYLPCGCGCVLSLAYNRGALFISQVIMQHNHEVSNEMAPYYAINRRISNSELKQVAHVIDLMPSSRALQQFLQEHFHRPITLQDAKNIRARLKMVQMQPHCVIKHNVKAVPQTKEEKHVEEEERNDIEHEIGEEEALERPGEFTELEVIASDHDLQEYKQCQQQHFVQNLEEDEHISQPKWKTKVINDLKTKMKSVEK</sequence>
<keyword evidence="4" id="KW-1185">Reference proteome</keyword>
<dbReference type="PANTHER" id="PTHR31569:SF4">
    <property type="entry name" value="SWIM-TYPE DOMAIN-CONTAINING PROTEIN"/>
    <property type="match status" value="1"/>
</dbReference>
<name>A0A423SZ14_PENVA</name>
<dbReference type="AlphaFoldDB" id="A0A423SZ14"/>
<evidence type="ECO:0000256" key="1">
    <source>
        <dbReference type="SAM" id="MobiDB-lite"/>
    </source>
</evidence>
<reference evidence="3 4" key="2">
    <citation type="submission" date="2019-01" db="EMBL/GenBank/DDBJ databases">
        <title>The decoding of complex shrimp genome reveals the adaptation for benthos swimmer, frequently molting mechanism and breeding impact on genome.</title>
        <authorList>
            <person name="Sun Y."/>
            <person name="Gao Y."/>
            <person name="Yu Y."/>
        </authorList>
    </citation>
    <scope>NUCLEOTIDE SEQUENCE [LARGE SCALE GENOMIC DNA]</scope>
    <source>
        <tissue evidence="3">Muscle</tissue>
    </source>
</reference>
<feature type="region of interest" description="Disordered" evidence="1">
    <location>
        <begin position="1"/>
        <end position="56"/>
    </location>
</feature>
<feature type="domain" description="ZSWIM3 N-terminal" evidence="2">
    <location>
        <begin position="117"/>
        <end position="221"/>
    </location>
</feature>
<protein>
    <recommendedName>
        <fullName evidence="2">ZSWIM3 N-terminal domain-containing protein</fullName>
    </recommendedName>
</protein>
<dbReference type="Pfam" id="PF21599">
    <property type="entry name" value="ZSWIM3_N"/>
    <property type="match status" value="1"/>
</dbReference>
<dbReference type="PANTHER" id="PTHR31569">
    <property type="entry name" value="SWIM-TYPE DOMAIN-CONTAINING PROTEIN"/>
    <property type="match status" value="1"/>
</dbReference>
<proteinExistence type="predicted"/>
<gene>
    <name evidence="3" type="ORF">C7M84_012350</name>
</gene>
<dbReference type="OrthoDB" id="5915810at2759"/>
<dbReference type="InterPro" id="IPR052579">
    <property type="entry name" value="Zinc_finger_SWIM"/>
</dbReference>